<evidence type="ECO:0000313" key="3">
    <source>
        <dbReference type="Proteomes" id="UP001210809"/>
    </source>
</evidence>
<comment type="caution">
    <text evidence="2">The sequence shown here is derived from an EMBL/GenBank/DDBJ whole genome shotgun (WGS) entry which is preliminary data.</text>
</comment>
<gene>
    <name evidence="2" type="ORF">PNE09_07890</name>
</gene>
<dbReference type="InterPro" id="IPR006490">
    <property type="entry name" value="Maj_tail_phi13"/>
</dbReference>
<organism evidence="2 3">
    <name type="scientific">[Eubacterium] siraeum</name>
    <dbReference type="NCBI Taxonomy" id="39492"/>
    <lineage>
        <taxon>Bacteria</taxon>
        <taxon>Bacillati</taxon>
        <taxon>Bacillota</taxon>
        <taxon>Clostridia</taxon>
        <taxon>Eubacteriales</taxon>
        <taxon>Oscillospiraceae</taxon>
        <taxon>Oscillospiraceae incertae sedis</taxon>
    </lineage>
</organism>
<reference evidence="2" key="1">
    <citation type="submission" date="2023-01" db="EMBL/GenBank/DDBJ databases">
        <title>Human gut microbiome strain richness.</title>
        <authorList>
            <person name="Chen-Liaw A."/>
        </authorList>
    </citation>
    <scope>NUCLEOTIDE SEQUENCE</scope>
    <source>
        <strain evidence="2">1001283st1_G1_1001283B150217_161031</strain>
    </source>
</reference>
<proteinExistence type="predicted"/>
<evidence type="ECO:0000313" key="2">
    <source>
        <dbReference type="EMBL" id="MDB8003988.1"/>
    </source>
</evidence>
<feature type="compositionally biased region" description="Basic and acidic residues" evidence="1">
    <location>
        <begin position="154"/>
        <end position="173"/>
    </location>
</feature>
<evidence type="ECO:0000256" key="1">
    <source>
        <dbReference type="SAM" id="MobiDB-lite"/>
    </source>
</evidence>
<dbReference type="AlphaFoldDB" id="A0AAW6D425"/>
<feature type="region of interest" description="Disordered" evidence="1">
    <location>
        <begin position="150"/>
        <end position="173"/>
    </location>
</feature>
<dbReference type="EMBL" id="JAQLXW010000009">
    <property type="protein sequence ID" value="MDB8003988.1"/>
    <property type="molecule type" value="Genomic_DNA"/>
</dbReference>
<sequence>MATIGLDKLFYAEITEDSDGSETYGVPASLAKAISADLSVELAEATLYADDGASEIVKEFKSGTLSLGIDDIGNDAASVLTGATIDSNNVVISTSEDGGKPVAIGFRAKKSNGKYRYFWLYRVKFGIPSTSLATKGDSITFSTPTIEGTVLRRNKPDGSGKHPWKAEATEGEKNVPDSVITGWYKSVYEPTFTAKPAETGK</sequence>
<dbReference type="NCBIfam" id="TIGR01603">
    <property type="entry name" value="maj_tail_phi13"/>
    <property type="match status" value="1"/>
</dbReference>
<accession>A0AAW6D425</accession>
<name>A0AAW6D425_9FIRM</name>
<dbReference type="Proteomes" id="UP001210809">
    <property type="component" value="Unassembled WGS sequence"/>
</dbReference>
<protein>
    <submittedName>
        <fullName evidence="2">Phage tail protein</fullName>
    </submittedName>
</protein>